<feature type="region of interest" description="Disordered" evidence="2">
    <location>
        <begin position="46"/>
        <end position="77"/>
    </location>
</feature>
<feature type="region of interest" description="Disordered" evidence="2">
    <location>
        <begin position="246"/>
        <end position="281"/>
    </location>
</feature>
<feature type="region of interest" description="Disordered" evidence="2">
    <location>
        <begin position="194"/>
        <end position="223"/>
    </location>
</feature>
<reference evidence="5 6" key="1">
    <citation type="submission" date="2024-10" db="EMBL/GenBank/DDBJ databases">
        <authorList>
            <person name="Cho J.-C."/>
        </authorList>
    </citation>
    <scope>NUCLEOTIDE SEQUENCE [LARGE SCALE GENOMIC DNA]</scope>
    <source>
        <strain evidence="5 6">KCTC29696</strain>
    </source>
</reference>
<dbReference type="Proteomes" id="UP001607069">
    <property type="component" value="Unassembled WGS sequence"/>
</dbReference>
<feature type="signal peptide" evidence="3">
    <location>
        <begin position="1"/>
        <end position="42"/>
    </location>
</feature>
<keyword evidence="6" id="KW-1185">Reference proteome</keyword>
<evidence type="ECO:0000313" key="6">
    <source>
        <dbReference type="Proteomes" id="UP001607069"/>
    </source>
</evidence>
<dbReference type="Gene3D" id="2.70.70.10">
    <property type="entry name" value="Glucose Permease (Domain IIA)"/>
    <property type="match status" value="1"/>
</dbReference>
<dbReference type="InterPro" id="IPR011055">
    <property type="entry name" value="Dup_hybrid_motif"/>
</dbReference>
<keyword evidence="1 3" id="KW-0732">Signal</keyword>
<dbReference type="GO" id="GO:0016787">
    <property type="term" value="F:hydrolase activity"/>
    <property type="evidence" value="ECO:0007669"/>
    <property type="project" value="UniProtKB-KW"/>
</dbReference>
<sequence length="281" mass="29172">MGRRLRAALPRRTPFRTPLRLSLRLPLLLPLCLLLPLLTAGAAAARAAPGDGPSGSGRVRPVPGAVGRGWEPPPERWSAGHRGVDLAARPGEPVRAVAAGRVSFAGEVAGRGVVSVELAGTGSPPLRTTYEPVGARVREGDRVAAGDVVGVLETDGFHCPVGCLHWGLRRGDAYLDPLSLLDRGPSRLLPVLGVPLPGETESGRGDAMRTAASQGSSSAGSPGAGTVLALAVAAFWARHRHIRLRTETLPGGTRRPATGRGGRRKGLSPRLRGAPSTRRPA</sequence>
<dbReference type="PANTHER" id="PTHR21666:SF289">
    <property type="entry name" value="L-ALA--D-GLU ENDOPEPTIDASE"/>
    <property type="match status" value="1"/>
</dbReference>
<feature type="chain" id="PRO_5046009424" evidence="3">
    <location>
        <begin position="43"/>
        <end position="281"/>
    </location>
</feature>
<feature type="compositionally biased region" description="Low complexity" evidence="2">
    <location>
        <begin position="211"/>
        <end position="223"/>
    </location>
</feature>
<dbReference type="SUPFAM" id="SSF51261">
    <property type="entry name" value="Duplicated hybrid motif"/>
    <property type="match status" value="1"/>
</dbReference>
<accession>A0ABW7HT93</accession>
<evidence type="ECO:0000256" key="3">
    <source>
        <dbReference type="SAM" id="SignalP"/>
    </source>
</evidence>
<dbReference type="InterPro" id="IPR050570">
    <property type="entry name" value="Cell_wall_metabolism_enzyme"/>
</dbReference>
<dbReference type="CDD" id="cd12797">
    <property type="entry name" value="M23_peptidase"/>
    <property type="match status" value="1"/>
</dbReference>
<evidence type="ECO:0000259" key="4">
    <source>
        <dbReference type="Pfam" id="PF01551"/>
    </source>
</evidence>
<evidence type="ECO:0000313" key="5">
    <source>
        <dbReference type="EMBL" id="MFH0249018.1"/>
    </source>
</evidence>
<organism evidence="5 6">
    <name type="scientific">Streptomyces chitinivorans</name>
    <dbReference type="NCBI Taxonomy" id="1257027"/>
    <lineage>
        <taxon>Bacteria</taxon>
        <taxon>Bacillati</taxon>
        <taxon>Actinomycetota</taxon>
        <taxon>Actinomycetes</taxon>
        <taxon>Kitasatosporales</taxon>
        <taxon>Streptomycetaceae</taxon>
        <taxon>Streptomyces</taxon>
    </lineage>
</organism>
<gene>
    <name evidence="5" type="ORF">ACG5V6_12425</name>
</gene>
<dbReference type="RefSeq" id="WP_341829723.1">
    <property type="nucleotide sequence ID" value="NZ_BAABEN010000013.1"/>
</dbReference>
<proteinExistence type="predicted"/>
<evidence type="ECO:0000256" key="1">
    <source>
        <dbReference type="ARBA" id="ARBA00022729"/>
    </source>
</evidence>
<keyword evidence="5" id="KW-0378">Hydrolase</keyword>
<name>A0ABW7HT93_9ACTN</name>
<comment type="caution">
    <text evidence="5">The sequence shown here is derived from an EMBL/GenBank/DDBJ whole genome shotgun (WGS) entry which is preliminary data.</text>
</comment>
<dbReference type="InterPro" id="IPR016047">
    <property type="entry name" value="M23ase_b-sheet_dom"/>
</dbReference>
<dbReference type="EMBL" id="JBIHMK010000039">
    <property type="protein sequence ID" value="MFH0249018.1"/>
    <property type="molecule type" value="Genomic_DNA"/>
</dbReference>
<protein>
    <submittedName>
        <fullName evidence="5">Murein hydrolase activator EnvC family protein</fullName>
    </submittedName>
</protein>
<dbReference type="Pfam" id="PF01551">
    <property type="entry name" value="Peptidase_M23"/>
    <property type="match status" value="1"/>
</dbReference>
<dbReference type="PANTHER" id="PTHR21666">
    <property type="entry name" value="PEPTIDASE-RELATED"/>
    <property type="match status" value="1"/>
</dbReference>
<evidence type="ECO:0000256" key="2">
    <source>
        <dbReference type="SAM" id="MobiDB-lite"/>
    </source>
</evidence>
<feature type="domain" description="M23ase beta-sheet core" evidence="4">
    <location>
        <begin position="80"/>
        <end position="177"/>
    </location>
</feature>